<dbReference type="EMBL" id="JACSPZ010000001">
    <property type="protein sequence ID" value="MBD8035750.1"/>
    <property type="molecule type" value="Genomic_DNA"/>
</dbReference>
<accession>A0ABR8XUZ6</accession>
<gene>
    <name evidence="3" type="ORF">H9635_03285</name>
</gene>
<evidence type="ECO:0000256" key="1">
    <source>
        <dbReference type="SAM" id="Coils"/>
    </source>
</evidence>
<keyword evidence="2" id="KW-0732">Signal</keyword>
<evidence type="ECO:0000313" key="4">
    <source>
        <dbReference type="Proteomes" id="UP000619101"/>
    </source>
</evidence>
<evidence type="ECO:0000313" key="3">
    <source>
        <dbReference type="EMBL" id="MBD8035750.1"/>
    </source>
</evidence>
<comment type="caution">
    <text evidence="3">The sequence shown here is derived from an EMBL/GenBank/DDBJ whole genome shotgun (WGS) entry which is preliminary data.</text>
</comment>
<feature type="signal peptide" evidence="2">
    <location>
        <begin position="1"/>
        <end position="23"/>
    </location>
</feature>
<reference evidence="3 4" key="1">
    <citation type="submission" date="2020-08" db="EMBL/GenBank/DDBJ databases">
        <title>A Genomic Blueprint of the Chicken Gut Microbiome.</title>
        <authorList>
            <person name="Gilroy R."/>
            <person name="Ravi A."/>
            <person name="Getino M."/>
            <person name="Pursley I."/>
            <person name="Horton D.L."/>
            <person name="Alikhan N.-F."/>
            <person name="Baker D."/>
            <person name="Gharbi K."/>
            <person name="Hall N."/>
            <person name="Watson M."/>
            <person name="Adriaenssens E.M."/>
            <person name="Foster-Nyarko E."/>
            <person name="Jarju S."/>
            <person name="Secka A."/>
            <person name="Antonio M."/>
            <person name="Oren A."/>
            <person name="Chaudhuri R."/>
            <person name="La Ragione R.M."/>
            <person name="Hildebrand F."/>
            <person name="Pallen M.J."/>
        </authorList>
    </citation>
    <scope>NUCLEOTIDE SEQUENCE [LARGE SCALE GENOMIC DNA]</scope>
    <source>
        <strain evidence="3 4">A46</strain>
    </source>
</reference>
<organism evidence="3 4">
    <name type="scientific">Solibacillus faecavium</name>
    <dbReference type="NCBI Taxonomy" id="2762221"/>
    <lineage>
        <taxon>Bacteria</taxon>
        <taxon>Bacillati</taxon>
        <taxon>Bacillota</taxon>
        <taxon>Bacilli</taxon>
        <taxon>Bacillales</taxon>
        <taxon>Caryophanaceae</taxon>
        <taxon>Solibacillus</taxon>
    </lineage>
</organism>
<sequence length="1364" mass="151796">MKKNLKMGLMAGLLITPAIVAQAGEVQASETSTPFNVVASITAEDLLNSFKVANEGLPSDNIEQIEQGIKVERTKFNTMSDDERTILGDSNVKLIDTKIKYLEGFIEARKDAVSLSNLVGRLTTKNKNLVSDTNQALVELQDLKDKLNKLSTDLSTAASEAVLTSTDFLSTLKYYDGNGEGKFIEQFVTRELIEKLDDKKEEVEKIDSFIKESITPIIIASQADILIKDTYVSAVEVAREAFGDILDTDMFKETLKIQIVKDTVGIEQFIKDAELDITKAKSVEDKIEAIKVNPPTVTTFNSKVTAIVTEYEKLSALQKALVTNYDDMESYNNALKIVTEITRLSKLAANSDILRLDLPNVVKVYEELSTVEKDFITNADKIIEMQTSIEKAIAVEGKITAIKVENATTAVTDARKAYNDLSPTERKYVLKEALELLTSWEKSSSTAANVIKLIEGIKTDILLNLDDKNLADTKKLSSVTSFVTKVRSAESSYSKVIAEHGKPETNEQKLITNRARLEALMPIANIADQVAKLKVTSATYADDLLTAQNTLNDWDTIKSAIPLDDAKYIEKLHGFLKTHLQALKDEQALAVKLDADILTLKNATSIDLQQIFTIRETYNSLSSNGKRLVKNIKTLTDLERANKSALDTIKAIDAIDVKAKDFARKTTTVETSYNKLTAPMKAIVYNYAKLEELLPIAKLMQEIDAIRPTAKDFKEKLSTAKNKFDELLKGYIVPTDPTTNLDIIKTKLHTDYGQKLTEFQAVVTSASTIEQRIDALQTKSGEGFITDLAEVSTLYKGLDSTAKRNVSNAKLLTDLERDYKASLRVIEQINKLPVHTDRSYSNKVSAAQKAYDRLTDKQKRDVFNYDSKLKNILKAANLIDRIEKLRVGSKTYEIDVAAIRAEYALLSPTEQELVHNITKLATAELGVSNAKEVMALIDIAIPTAENYIQKLIDARNGYDSLSKSDQKLVMNYKDLTTRERAVKPVLKLDSDILALDPSNARTFISKYNAAGKAYEKLSISERALLLNTEQFLGDFTSIFKVMNAINSIKPSSKTFVEETQAARALFNALPANLVAKISNLATLQEHELNVEGGAKVDAMIRALNTVPPNEFISKIKEAREAFKSLNSANKKGVTLESELKEQEKYIKPIEAAIKAIDGLSNPRNDLSRQFNTVNNALKKLDDKQKQYVTNMDQYSNLSNVIHVYTLIAGLKPNDKYFQGNMEAAKLAYDRLSEEEKLKVTNYYKLQQAVLDMTEVQKVTTIIASLNSTSSNFETDVTEALAAYKALPSGSKRQVLNYSDLQQAERDLKAAQRVIKQIDDLDSTLRTYASRAKSAKTAYERLTVNQKALVKNYNKLQAAIFDLGL</sequence>
<dbReference type="Proteomes" id="UP000619101">
    <property type="component" value="Unassembled WGS sequence"/>
</dbReference>
<dbReference type="RefSeq" id="WP_191698709.1">
    <property type="nucleotide sequence ID" value="NZ_JACSPZ010000001.1"/>
</dbReference>
<name>A0ABR8XUZ6_9BACL</name>
<feature type="chain" id="PRO_5046974204" description="Cell wall-binding protein" evidence="2">
    <location>
        <begin position="24"/>
        <end position="1364"/>
    </location>
</feature>
<evidence type="ECO:0008006" key="5">
    <source>
        <dbReference type="Google" id="ProtNLM"/>
    </source>
</evidence>
<feature type="coiled-coil region" evidence="1">
    <location>
        <begin position="130"/>
        <end position="160"/>
    </location>
</feature>
<evidence type="ECO:0000256" key="2">
    <source>
        <dbReference type="SAM" id="SignalP"/>
    </source>
</evidence>
<keyword evidence="4" id="KW-1185">Reference proteome</keyword>
<keyword evidence="1" id="KW-0175">Coiled coil</keyword>
<proteinExistence type="predicted"/>
<protein>
    <recommendedName>
        <fullName evidence="5">Cell wall-binding protein</fullName>
    </recommendedName>
</protein>